<evidence type="ECO:0000313" key="5">
    <source>
        <dbReference type="EMBL" id="ODQ64649.1"/>
    </source>
</evidence>
<keyword evidence="2" id="KW-0689">Ribosomal protein</keyword>
<evidence type="ECO:0000259" key="4">
    <source>
        <dbReference type="Pfam" id="PF01281"/>
    </source>
</evidence>
<dbReference type="AlphaFoldDB" id="A0A1E3PGW4"/>
<dbReference type="STRING" id="857566.A0A1E3PGW4"/>
<comment type="similarity">
    <text evidence="1">Belongs to the bacterial ribosomal protein bL9 family.</text>
</comment>
<dbReference type="SUPFAM" id="SSF55658">
    <property type="entry name" value="L9 N-domain-like"/>
    <property type="match status" value="1"/>
</dbReference>
<dbReference type="GO" id="GO:0003735">
    <property type="term" value="F:structural constituent of ribosome"/>
    <property type="evidence" value="ECO:0007669"/>
    <property type="project" value="InterPro"/>
</dbReference>
<gene>
    <name evidence="5" type="ORF">NADFUDRAFT_47267</name>
</gene>
<name>A0A1E3PGW4_9ASCO</name>
<dbReference type="InterPro" id="IPR009027">
    <property type="entry name" value="Ribosomal_bL9/RNase_H1_N"/>
</dbReference>
<reference evidence="5 6" key="1">
    <citation type="journal article" date="2016" name="Proc. Natl. Acad. Sci. U.S.A.">
        <title>Comparative genomics of biotechnologically important yeasts.</title>
        <authorList>
            <person name="Riley R."/>
            <person name="Haridas S."/>
            <person name="Wolfe K.H."/>
            <person name="Lopes M.R."/>
            <person name="Hittinger C.T."/>
            <person name="Goeker M."/>
            <person name="Salamov A.A."/>
            <person name="Wisecaver J.H."/>
            <person name="Long T.M."/>
            <person name="Calvey C.H."/>
            <person name="Aerts A.L."/>
            <person name="Barry K.W."/>
            <person name="Choi C."/>
            <person name="Clum A."/>
            <person name="Coughlan A.Y."/>
            <person name="Deshpande S."/>
            <person name="Douglass A.P."/>
            <person name="Hanson S.J."/>
            <person name="Klenk H.-P."/>
            <person name="LaButti K.M."/>
            <person name="Lapidus A."/>
            <person name="Lindquist E.A."/>
            <person name="Lipzen A.M."/>
            <person name="Meier-Kolthoff J.P."/>
            <person name="Ohm R.A."/>
            <person name="Otillar R.P."/>
            <person name="Pangilinan J.L."/>
            <person name="Peng Y."/>
            <person name="Rokas A."/>
            <person name="Rosa C.A."/>
            <person name="Scheuner C."/>
            <person name="Sibirny A.A."/>
            <person name="Slot J.C."/>
            <person name="Stielow J.B."/>
            <person name="Sun H."/>
            <person name="Kurtzman C.P."/>
            <person name="Blackwell M."/>
            <person name="Grigoriev I.V."/>
            <person name="Jeffries T.W."/>
        </authorList>
    </citation>
    <scope>NUCLEOTIDE SEQUENCE [LARGE SCALE GENOMIC DNA]</scope>
    <source>
        <strain evidence="5 6">DSM 6958</strain>
    </source>
</reference>
<dbReference type="GO" id="GO:0006412">
    <property type="term" value="P:translation"/>
    <property type="evidence" value="ECO:0007669"/>
    <property type="project" value="InterPro"/>
</dbReference>
<evidence type="ECO:0000313" key="6">
    <source>
        <dbReference type="Proteomes" id="UP000095009"/>
    </source>
</evidence>
<organism evidence="5 6">
    <name type="scientific">Nadsonia fulvescens var. elongata DSM 6958</name>
    <dbReference type="NCBI Taxonomy" id="857566"/>
    <lineage>
        <taxon>Eukaryota</taxon>
        <taxon>Fungi</taxon>
        <taxon>Dikarya</taxon>
        <taxon>Ascomycota</taxon>
        <taxon>Saccharomycotina</taxon>
        <taxon>Dipodascomycetes</taxon>
        <taxon>Dipodascales</taxon>
        <taxon>Dipodascales incertae sedis</taxon>
        <taxon>Nadsonia</taxon>
    </lineage>
</organism>
<dbReference type="InterPro" id="IPR020070">
    <property type="entry name" value="Ribosomal_bL9_N"/>
</dbReference>
<dbReference type="Gene3D" id="3.40.5.10">
    <property type="entry name" value="Ribosomal protein L9, N-terminal domain"/>
    <property type="match status" value="1"/>
</dbReference>
<evidence type="ECO:0000256" key="2">
    <source>
        <dbReference type="ARBA" id="ARBA00022980"/>
    </source>
</evidence>
<feature type="domain" description="Ribosomal protein L9" evidence="4">
    <location>
        <begin position="37"/>
        <end position="77"/>
    </location>
</feature>
<dbReference type="OrthoDB" id="5555409at2759"/>
<dbReference type="Proteomes" id="UP000095009">
    <property type="component" value="Unassembled WGS sequence"/>
</dbReference>
<dbReference type="GO" id="GO:0005840">
    <property type="term" value="C:ribosome"/>
    <property type="evidence" value="ECO:0007669"/>
    <property type="project" value="UniProtKB-KW"/>
</dbReference>
<dbReference type="InterPro" id="IPR000244">
    <property type="entry name" value="Ribosomal_bL9"/>
</dbReference>
<evidence type="ECO:0000256" key="3">
    <source>
        <dbReference type="ARBA" id="ARBA00023274"/>
    </source>
</evidence>
<sequence>MLKSPLRLTRSVPIFTSPSTLCLGSAAFSTKSKKKISVQLLTKIKGLGEKGEIINVLPAFMRNFLHKENQASYVLPGQEPKIPVLTKAMIDAKKEELRQKNRLLYEAALAKKAAEATIDPAQIALENARARSRVNRSVEELTNLRFTEPNNTTHTTGRKITLNALDSFPPVLRLKRSSQTTGFLDQPITMAELTERISQLVDADVSTTDLEVILNQNGKSEVISELDFVGKYQLFINIPGQTDKFSRIISVVSSTLSPIEQNKLVRPREVKEE</sequence>
<dbReference type="InterPro" id="IPR036935">
    <property type="entry name" value="Ribosomal_bL9_N_sf"/>
</dbReference>
<dbReference type="GO" id="GO:1990904">
    <property type="term" value="C:ribonucleoprotein complex"/>
    <property type="evidence" value="ECO:0007669"/>
    <property type="project" value="UniProtKB-KW"/>
</dbReference>
<evidence type="ECO:0000256" key="1">
    <source>
        <dbReference type="ARBA" id="ARBA00010605"/>
    </source>
</evidence>
<protein>
    <recommendedName>
        <fullName evidence="4">Ribosomal protein L9 domain-containing protein</fullName>
    </recommendedName>
</protein>
<dbReference type="EMBL" id="KV454411">
    <property type="protein sequence ID" value="ODQ64649.1"/>
    <property type="molecule type" value="Genomic_DNA"/>
</dbReference>
<keyword evidence="3" id="KW-0687">Ribonucleoprotein</keyword>
<keyword evidence="6" id="KW-1185">Reference proteome</keyword>
<proteinExistence type="inferred from homology"/>
<accession>A0A1E3PGW4</accession>
<dbReference type="PANTHER" id="PTHR21368">
    <property type="entry name" value="50S RIBOSOMAL PROTEIN L9"/>
    <property type="match status" value="1"/>
</dbReference>
<dbReference type="Pfam" id="PF01281">
    <property type="entry name" value="Ribosomal_L9_N"/>
    <property type="match status" value="1"/>
</dbReference>